<feature type="repeat" description="PPR" evidence="3">
    <location>
        <begin position="262"/>
        <end position="297"/>
    </location>
</feature>
<dbReference type="EMBL" id="PYDT01000010">
    <property type="protein sequence ID" value="THU47540.1"/>
    <property type="molecule type" value="Genomic_DNA"/>
</dbReference>
<organism evidence="4 5">
    <name type="scientific">Musa balbisiana</name>
    <name type="common">Banana</name>
    <dbReference type="NCBI Taxonomy" id="52838"/>
    <lineage>
        <taxon>Eukaryota</taxon>
        <taxon>Viridiplantae</taxon>
        <taxon>Streptophyta</taxon>
        <taxon>Embryophyta</taxon>
        <taxon>Tracheophyta</taxon>
        <taxon>Spermatophyta</taxon>
        <taxon>Magnoliopsida</taxon>
        <taxon>Liliopsida</taxon>
        <taxon>Zingiberales</taxon>
        <taxon>Musaceae</taxon>
        <taxon>Musa</taxon>
    </lineage>
</organism>
<proteinExistence type="inferred from homology"/>
<dbReference type="Gene3D" id="1.25.40.10">
    <property type="entry name" value="Tetratricopeptide repeat domain"/>
    <property type="match status" value="4"/>
</dbReference>
<sequence length="594" mass="67140">MPILRSLGFLRPLQRSRCQRSPLSFASLRFLSVDLCEGSSDPMESNTSLSERFVLEQLSELLSIDPEPPKARLFTEKPAQESALISLRDRILTPDEKLRGVFLQKLRGRSAVESALSTVGVDLTEKIFADVLNRGSWSGEAMVSFFNWAMQQPKVTACVETYNVMLKALGRRKFFDFVEEILLRMKNAGVQPNAETVEILMDNYLRARQVSKAVQLFRELEEIGAECNLESLNILLRCLCRRSHVKVANSVFNTTKGEIPFDNATYNEIIGGWAKFGRLDKVEHYWMMMMMTDGLSPDSVTFSHIIEALGRAGRIDDAVDVFEKLEQWGCARDTMTYNAMISNFISIGDFDRCIEYYKGMTQSECLPNIDTYTKLIGAFLKVRRVADALELFDEMLGQGILPSTGMITCFIEPLCSYGPPHAAMLLYKKSRKAGCMLSLKAYKLLLMRLSRFGKSGMVLKIWEEMQDNGYASDKEVYEYIVNVLCNIGQVDNAILVVEESLQKGFCLGRIVYSKLNNKLLEMNKIETAYRLFLKVKNARLNANSQSYWRANGINTSLFLQSQCSVFSVTPDSVIRIVYQRLSSALHAVMESGAA</sequence>
<evidence type="ECO:0000313" key="4">
    <source>
        <dbReference type="EMBL" id="THU47540.1"/>
    </source>
</evidence>
<feature type="repeat" description="PPR" evidence="3">
    <location>
        <begin position="368"/>
        <end position="402"/>
    </location>
</feature>
<evidence type="ECO:0008006" key="6">
    <source>
        <dbReference type="Google" id="ProtNLM"/>
    </source>
</evidence>
<protein>
    <recommendedName>
        <fullName evidence="6">Pentacotripeptide-repeat region of PRORP domain-containing protein</fullName>
    </recommendedName>
</protein>
<gene>
    <name evidence="4" type="ORF">C4D60_Mb09t16630</name>
</gene>
<evidence type="ECO:0000313" key="5">
    <source>
        <dbReference type="Proteomes" id="UP000317650"/>
    </source>
</evidence>
<comment type="caution">
    <text evidence="4">The sequence shown here is derived from an EMBL/GenBank/DDBJ whole genome shotgun (WGS) entry which is preliminary data.</text>
</comment>
<feature type="repeat" description="PPR" evidence="3">
    <location>
        <begin position="193"/>
        <end position="227"/>
    </location>
</feature>
<dbReference type="PANTHER" id="PTHR47447">
    <property type="entry name" value="OS03G0856100 PROTEIN"/>
    <property type="match status" value="1"/>
</dbReference>
<dbReference type="Proteomes" id="UP000317650">
    <property type="component" value="Chromosome 9"/>
</dbReference>
<keyword evidence="2" id="KW-0677">Repeat</keyword>
<dbReference type="Pfam" id="PF13041">
    <property type="entry name" value="PPR_2"/>
    <property type="match status" value="2"/>
</dbReference>
<feature type="repeat" description="PPR" evidence="3">
    <location>
        <begin position="333"/>
        <end position="367"/>
    </location>
</feature>
<dbReference type="STRING" id="52838.A0A4S8IH08"/>
<dbReference type="AlphaFoldDB" id="A0A4S8IH08"/>
<name>A0A4S8IH08_MUSBA</name>
<dbReference type="NCBIfam" id="TIGR00756">
    <property type="entry name" value="PPR"/>
    <property type="match status" value="5"/>
</dbReference>
<dbReference type="InterPro" id="IPR002885">
    <property type="entry name" value="PPR_rpt"/>
</dbReference>
<evidence type="ECO:0000256" key="3">
    <source>
        <dbReference type="PROSITE-ProRule" id="PRU00708"/>
    </source>
</evidence>
<keyword evidence="5" id="KW-1185">Reference proteome</keyword>
<accession>A0A4S8IH08</accession>
<dbReference type="Pfam" id="PF01535">
    <property type="entry name" value="PPR"/>
    <property type="match status" value="4"/>
</dbReference>
<dbReference type="InterPro" id="IPR011990">
    <property type="entry name" value="TPR-like_helical_dom_sf"/>
</dbReference>
<evidence type="ECO:0000256" key="1">
    <source>
        <dbReference type="ARBA" id="ARBA00007626"/>
    </source>
</evidence>
<feature type="repeat" description="PPR" evidence="3">
    <location>
        <begin position="298"/>
        <end position="332"/>
    </location>
</feature>
<evidence type="ECO:0000256" key="2">
    <source>
        <dbReference type="ARBA" id="ARBA00022737"/>
    </source>
</evidence>
<feature type="repeat" description="PPR" evidence="3">
    <location>
        <begin position="158"/>
        <end position="192"/>
    </location>
</feature>
<dbReference type="PANTHER" id="PTHR47447:SF17">
    <property type="entry name" value="OS12G0638900 PROTEIN"/>
    <property type="match status" value="1"/>
</dbReference>
<comment type="similarity">
    <text evidence="1">Belongs to the PPR family. P subfamily.</text>
</comment>
<reference evidence="4 5" key="1">
    <citation type="journal article" date="2019" name="Nat. Plants">
        <title>Genome sequencing of Musa balbisiana reveals subgenome evolution and function divergence in polyploid bananas.</title>
        <authorList>
            <person name="Yao X."/>
        </authorList>
    </citation>
    <scope>NUCLEOTIDE SEQUENCE [LARGE SCALE GENOMIC DNA]</scope>
    <source>
        <strain evidence="5">cv. DH-PKW</strain>
        <tissue evidence="4">Leaves</tissue>
    </source>
</reference>
<dbReference type="PROSITE" id="PS51375">
    <property type="entry name" value="PPR"/>
    <property type="match status" value="6"/>
</dbReference>